<evidence type="ECO:0000313" key="2">
    <source>
        <dbReference type="EMBL" id="RMC07288.1"/>
    </source>
</evidence>
<dbReference type="AlphaFoldDB" id="A0A3M0K2N1"/>
<organism evidence="2 3">
    <name type="scientific">Hirundo rustica rustica</name>
    <dbReference type="NCBI Taxonomy" id="333673"/>
    <lineage>
        <taxon>Eukaryota</taxon>
        <taxon>Metazoa</taxon>
        <taxon>Chordata</taxon>
        <taxon>Craniata</taxon>
        <taxon>Vertebrata</taxon>
        <taxon>Euteleostomi</taxon>
        <taxon>Archelosauria</taxon>
        <taxon>Archosauria</taxon>
        <taxon>Dinosauria</taxon>
        <taxon>Saurischia</taxon>
        <taxon>Theropoda</taxon>
        <taxon>Coelurosauria</taxon>
        <taxon>Aves</taxon>
        <taxon>Neognathae</taxon>
        <taxon>Neoaves</taxon>
        <taxon>Telluraves</taxon>
        <taxon>Australaves</taxon>
        <taxon>Passeriformes</taxon>
        <taxon>Sylvioidea</taxon>
        <taxon>Hirundinidae</taxon>
        <taxon>Hirundo</taxon>
    </lineage>
</organism>
<protein>
    <submittedName>
        <fullName evidence="2">Uncharacterized protein</fullName>
    </submittedName>
</protein>
<dbReference type="EMBL" id="QRBI01000120">
    <property type="protein sequence ID" value="RMC07288.1"/>
    <property type="molecule type" value="Genomic_DNA"/>
</dbReference>
<sequence>MEVDTEEDKEEAMELDLEMDPQEDMEVVSGLSRLDNLANGNLLLLDKEKCQVLHVEKNCAIHLHWLGAGKQLCREDLGDLRKNRQNKTRQHIL</sequence>
<dbReference type="Proteomes" id="UP000269221">
    <property type="component" value="Unassembled WGS sequence"/>
</dbReference>
<name>A0A3M0K2N1_HIRRU</name>
<gene>
    <name evidence="2" type="ORF">DUI87_16746</name>
</gene>
<proteinExistence type="predicted"/>
<keyword evidence="3" id="KW-1185">Reference proteome</keyword>
<feature type="region of interest" description="Disordered" evidence="1">
    <location>
        <begin position="1"/>
        <end position="23"/>
    </location>
</feature>
<accession>A0A3M0K2N1</accession>
<reference evidence="2 3" key="1">
    <citation type="submission" date="2018-07" db="EMBL/GenBank/DDBJ databases">
        <title>A high quality draft genome assembly of the barn swallow (H. rustica rustica).</title>
        <authorList>
            <person name="Formenti G."/>
            <person name="Chiara M."/>
            <person name="Poveda L."/>
            <person name="Francoijs K.-J."/>
            <person name="Bonisoli-Alquati A."/>
            <person name="Canova L."/>
            <person name="Gianfranceschi L."/>
            <person name="Horner D.S."/>
            <person name="Saino N."/>
        </authorList>
    </citation>
    <scope>NUCLEOTIDE SEQUENCE [LARGE SCALE GENOMIC DNA]</scope>
    <source>
        <strain evidence="2">Chelidonia</strain>
        <tissue evidence="2">Blood</tissue>
    </source>
</reference>
<evidence type="ECO:0000313" key="3">
    <source>
        <dbReference type="Proteomes" id="UP000269221"/>
    </source>
</evidence>
<comment type="caution">
    <text evidence="2">The sequence shown here is derived from an EMBL/GenBank/DDBJ whole genome shotgun (WGS) entry which is preliminary data.</text>
</comment>
<evidence type="ECO:0000256" key="1">
    <source>
        <dbReference type="SAM" id="MobiDB-lite"/>
    </source>
</evidence>